<dbReference type="InterPro" id="IPR005119">
    <property type="entry name" value="LysR_subst-bd"/>
</dbReference>
<dbReference type="InterPro" id="IPR036390">
    <property type="entry name" value="WH_DNA-bd_sf"/>
</dbReference>
<dbReference type="SUPFAM" id="SSF46785">
    <property type="entry name" value="Winged helix' DNA-binding domain"/>
    <property type="match status" value="1"/>
</dbReference>
<organism evidence="6 7">
    <name type="scientific">Caballeronia catudaia</name>
    <dbReference type="NCBI Taxonomy" id="1777136"/>
    <lineage>
        <taxon>Bacteria</taxon>
        <taxon>Pseudomonadati</taxon>
        <taxon>Pseudomonadota</taxon>
        <taxon>Betaproteobacteria</taxon>
        <taxon>Burkholderiales</taxon>
        <taxon>Burkholderiaceae</taxon>
        <taxon>Caballeronia</taxon>
    </lineage>
</organism>
<dbReference type="PANTHER" id="PTHR30537:SF5">
    <property type="entry name" value="HTH-TYPE TRANSCRIPTIONAL ACTIVATOR TTDR-RELATED"/>
    <property type="match status" value="1"/>
</dbReference>
<evidence type="ECO:0000313" key="6">
    <source>
        <dbReference type="EMBL" id="SAK95577.1"/>
    </source>
</evidence>
<dbReference type="FunFam" id="1.10.10.10:FF:000001">
    <property type="entry name" value="LysR family transcriptional regulator"/>
    <property type="match status" value="1"/>
</dbReference>
<dbReference type="AlphaFoldDB" id="A0A158DP90"/>
<gene>
    <name evidence="6" type="ORF">AWB75_06931</name>
</gene>
<keyword evidence="4" id="KW-0804">Transcription</keyword>
<protein>
    <submittedName>
        <fullName evidence="6">LysR family transcriptional regulator</fullName>
    </submittedName>
</protein>
<name>A0A158DP90_9BURK</name>
<dbReference type="Proteomes" id="UP000054870">
    <property type="component" value="Unassembled WGS sequence"/>
</dbReference>
<keyword evidence="2" id="KW-0805">Transcription regulation</keyword>
<evidence type="ECO:0000256" key="4">
    <source>
        <dbReference type="ARBA" id="ARBA00023163"/>
    </source>
</evidence>
<dbReference type="Pfam" id="PF03466">
    <property type="entry name" value="LysR_substrate"/>
    <property type="match status" value="1"/>
</dbReference>
<dbReference type="Pfam" id="PF00126">
    <property type="entry name" value="HTH_1"/>
    <property type="match status" value="1"/>
</dbReference>
<keyword evidence="3" id="KW-0238">DNA-binding</keyword>
<dbReference type="PROSITE" id="PS50931">
    <property type="entry name" value="HTH_LYSR"/>
    <property type="match status" value="1"/>
</dbReference>
<proteinExistence type="inferred from homology"/>
<accession>A0A158DP90</accession>
<evidence type="ECO:0000256" key="3">
    <source>
        <dbReference type="ARBA" id="ARBA00023125"/>
    </source>
</evidence>
<evidence type="ECO:0000256" key="1">
    <source>
        <dbReference type="ARBA" id="ARBA00009437"/>
    </source>
</evidence>
<sequence length="347" mass="38985">MRYSQMTFPLNGTIRGMDRWMQIELFVLTADLGSLSKAAERLEMSNAAASRTLTALEARLGARLIERTTRRQWLTDAGRDYHRHCTTVLAEMAEADAAAADATLRPRGVLRVTSSVSFAMMHIAPWLPEFSEKYPNLAVRIVTANRYPDFIEAGIDVAIRTRQDEGDSRITVRRLAETRRVMAASPAYLAAHGRPSEPEDLARHRLLVYNLAVDPYVAHLRRGDETRTISITSALDSNEGQVICAAGRAGMGIVIQPLYIIYEDIVAGLLIPILEDWQLPRLTINLAYQSRRHQPAKIRVFTEFLFERVEKLQLERKWTEIFASDPGALGRLRLPAHVAHAADRATS</sequence>
<dbReference type="CDD" id="cd08422">
    <property type="entry name" value="PBP2_CrgA_like"/>
    <property type="match status" value="1"/>
</dbReference>
<evidence type="ECO:0000313" key="7">
    <source>
        <dbReference type="Proteomes" id="UP000054870"/>
    </source>
</evidence>
<dbReference type="EMBL" id="FCOF02000080">
    <property type="protein sequence ID" value="SAK95577.1"/>
    <property type="molecule type" value="Genomic_DNA"/>
</dbReference>
<keyword evidence="7" id="KW-1185">Reference proteome</keyword>
<comment type="similarity">
    <text evidence="1">Belongs to the LysR transcriptional regulatory family.</text>
</comment>
<dbReference type="SUPFAM" id="SSF53850">
    <property type="entry name" value="Periplasmic binding protein-like II"/>
    <property type="match status" value="1"/>
</dbReference>
<dbReference type="GO" id="GO:0043565">
    <property type="term" value="F:sequence-specific DNA binding"/>
    <property type="evidence" value="ECO:0007669"/>
    <property type="project" value="TreeGrafter"/>
</dbReference>
<dbReference type="InterPro" id="IPR036388">
    <property type="entry name" value="WH-like_DNA-bd_sf"/>
</dbReference>
<feature type="domain" description="HTH lysR-type" evidence="5">
    <location>
        <begin position="22"/>
        <end position="75"/>
    </location>
</feature>
<dbReference type="InterPro" id="IPR000847">
    <property type="entry name" value="LysR_HTH_N"/>
</dbReference>
<dbReference type="Gene3D" id="3.40.190.290">
    <property type="match status" value="1"/>
</dbReference>
<dbReference type="InterPro" id="IPR058163">
    <property type="entry name" value="LysR-type_TF_proteobact-type"/>
</dbReference>
<comment type="caution">
    <text evidence="6">The sequence shown here is derived from an EMBL/GenBank/DDBJ whole genome shotgun (WGS) entry which is preliminary data.</text>
</comment>
<dbReference type="Gene3D" id="1.10.10.10">
    <property type="entry name" value="Winged helix-like DNA-binding domain superfamily/Winged helix DNA-binding domain"/>
    <property type="match status" value="1"/>
</dbReference>
<reference evidence="6" key="1">
    <citation type="submission" date="2016-01" db="EMBL/GenBank/DDBJ databases">
        <authorList>
            <person name="Peeters C."/>
        </authorList>
    </citation>
    <scope>NUCLEOTIDE SEQUENCE [LARGE SCALE GENOMIC DNA]</scope>
    <source>
        <strain evidence="6">LMG 29318</strain>
    </source>
</reference>
<dbReference type="GO" id="GO:0003700">
    <property type="term" value="F:DNA-binding transcription factor activity"/>
    <property type="evidence" value="ECO:0007669"/>
    <property type="project" value="InterPro"/>
</dbReference>
<evidence type="ECO:0000256" key="2">
    <source>
        <dbReference type="ARBA" id="ARBA00023015"/>
    </source>
</evidence>
<dbReference type="PANTHER" id="PTHR30537">
    <property type="entry name" value="HTH-TYPE TRANSCRIPTIONAL REGULATOR"/>
    <property type="match status" value="1"/>
</dbReference>
<evidence type="ECO:0000259" key="5">
    <source>
        <dbReference type="PROSITE" id="PS50931"/>
    </source>
</evidence>
<dbReference type="GO" id="GO:0006351">
    <property type="term" value="P:DNA-templated transcription"/>
    <property type="evidence" value="ECO:0007669"/>
    <property type="project" value="TreeGrafter"/>
</dbReference>